<reference evidence="1" key="1">
    <citation type="journal article" date="2023" name="Science">
        <title>Genome structures resolve the early diversification of teleost fishes.</title>
        <authorList>
            <person name="Parey E."/>
            <person name="Louis A."/>
            <person name="Montfort J."/>
            <person name="Bouchez O."/>
            <person name="Roques C."/>
            <person name="Iampietro C."/>
            <person name="Lluch J."/>
            <person name="Castinel A."/>
            <person name="Donnadieu C."/>
            <person name="Desvignes T."/>
            <person name="Floi Bucao C."/>
            <person name="Jouanno E."/>
            <person name="Wen M."/>
            <person name="Mejri S."/>
            <person name="Dirks R."/>
            <person name="Jansen H."/>
            <person name="Henkel C."/>
            <person name="Chen W.J."/>
            <person name="Zahm M."/>
            <person name="Cabau C."/>
            <person name="Klopp C."/>
            <person name="Thompson A.W."/>
            <person name="Robinson-Rechavi M."/>
            <person name="Braasch I."/>
            <person name="Lecointre G."/>
            <person name="Bobe J."/>
            <person name="Postlethwait J.H."/>
            <person name="Berthelot C."/>
            <person name="Roest Crollius H."/>
            <person name="Guiguen Y."/>
        </authorList>
    </citation>
    <scope>NUCLEOTIDE SEQUENCE</scope>
    <source>
        <strain evidence="1">NC1722</strain>
    </source>
</reference>
<keyword evidence="2" id="KW-1185">Reference proteome</keyword>
<organism evidence="1 2">
    <name type="scientific">Aldrovandia affinis</name>
    <dbReference type="NCBI Taxonomy" id="143900"/>
    <lineage>
        <taxon>Eukaryota</taxon>
        <taxon>Metazoa</taxon>
        <taxon>Chordata</taxon>
        <taxon>Craniata</taxon>
        <taxon>Vertebrata</taxon>
        <taxon>Euteleostomi</taxon>
        <taxon>Actinopterygii</taxon>
        <taxon>Neopterygii</taxon>
        <taxon>Teleostei</taxon>
        <taxon>Notacanthiformes</taxon>
        <taxon>Halosauridae</taxon>
        <taxon>Aldrovandia</taxon>
    </lineage>
</organism>
<accession>A0AAD7RGP7</accession>
<sequence length="171" mass="19649">MNVEAVLKQKRLRTTKRQFSYESPDEQVGDALKKMEMSFFNVVVDVSIGSLQERFQALDEAQGNFGALINFPDLPDDELTKQCEALSNTLSCGGQSALDGMELALEMQSFPHLPKAKMTTLELLAFLQEKKLKEVYPNMAECIEVFRPNQDRMRRRRGLVRRVRYLLEKDV</sequence>
<dbReference type="AlphaFoldDB" id="A0AAD7RGP7"/>
<protein>
    <submittedName>
        <fullName evidence="1">Uncharacterized protein</fullName>
    </submittedName>
</protein>
<evidence type="ECO:0000313" key="2">
    <source>
        <dbReference type="Proteomes" id="UP001221898"/>
    </source>
</evidence>
<dbReference type="Proteomes" id="UP001221898">
    <property type="component" value="Unassembled WGS sequence"/>
</dbReference>
<gene>
    <name evidence="1" type="ORF">AAFF_G00215670</name>
</gene>
<comment type="caution">
    <text evidence="1">The sequence shown here is derived from an EMBL/GenBank/DDBJ whole genome shotgun (WGS) entry which is preliminary data.</text>
</comment>
<proteinExistence type="predicted"/>
<name>A0AAD7RGP7_9TELE</name>
<evidence type="ECO:0000313" key="1">
    <source>
        <dbReference type="EMBL" id="KAJ8383725.1"/>
    </source>
</evidence>
<dbReference type="EMBL" id="JAINUG010000287">
    <property type="protein sequence ID" value="KAJ8383725.1"/>
    <property type="molecule type" value="Genomic_DNA"/>
</dbReference>